<evidence type="ECO:0000259" key="10">
    <source>
        <dbReference type="PROSITE" id="PS50279"/>
    </source>
</evidence>
<feature type="chain" id="PRO_5026247642" evidence="8">
    <location>
        <begin position="19"/>
        <end position="979"/>
    </location>
</feature>
<dbReference type="PRINTS" id="PR00759">
    <property type="entry name" value="BASICPTASE"/>
</dbReference>
<dbReference type="PROSITE" id="PS01208">
    <property type="entry name" value="VWFC_1"/>
    <property type="match status" value="1"/>
</dbReference>
<dbReference type="AlphaFoldDB" id="A0A6F9DHS8"/>
<gene>
    <name evidence="12" type="primary">LOC100180559-002</name>
</gene>
<keyword evidence="2" id="KW-0964">Secreted</keyword>
<evidence type="ECO:0000256" key="3">
    <source>
        <dbReference type="ARBA" id="ARBA00022690"/>
    </source>
</evidence>
<dbReference type="PROSITE" id="PS00280">
    <property type="entry name" value="BPTI_KUNITZ_1"/>
    <property type="match status" value="3"/>
</dbReference>
<evidence type="ECO:0000259" key="9">
    <source>
        <dbReference type="PROSITE" id="PS50184"/>
    </source>
</evidence>
<dbReference type="PANTHER" id="PTHR10083">
    <property type="entry name" value="KUNITZ-TYPE PROTEASE INHIBITOR-RELATED"/>
    <property type="match status" value="1"/>
</dbReference>
<dbReference type="InterPro" id="IPR020901">
    <property type="entry name" value="Prtase_inh_Kunz-CS"/>
</dbReference>
<dbReference type="SMART" id="SM00131">
    <property type="entry name" value="KU"/>
    <property type="match status" value="4"/>
</dbReference>
<feature type="region of interest" description="Disordered" evidence="7">
    <location>
        <begin position="51"/>
        <end position="71"/>
    </location>
</feature>
<organism evidence="12">
    <name type="scientific">Phallusia mammillata</name>
    <dbReference type="NCBI Taxonomy" id="59560"/>
    <lineage>
        <taxon>Eukaryota</taxon>
        <taxon>Metazoa</taxon>
        <taxon>Chordata</taxon>
        <taxon>Tunicata</taxon>
        <taxon>Ascidiacea</taxon>
        <taxon>Phlebobranchia</taxon>
        <taxon>Ascidiidae</taxon>
        <taxon>Phallusia</taxon>
    </lineage>
</organism>
<dbReference type="FunFam" id="4.10.410.10:FF:000004">
    <property type="entry name" value="Tissue factor pathway inhibitor"/>
    <property type="match status" value="2"/>
</dbReference>
<dbReference type="EMBL" id="LR786728">
    <property type="protein sequence ID" value="CAB3262578.1"/>
    <property type="molecule type" value="mRNA"/>
</dbReference>
<evidence type="ECO:0000256" key="7">
    <source>
        <dbReference type="SAM" id="MobiDB-lite"/>
    </source>
</evidence>
<protein>
    <submittedName>
        <fullName evidence="12">Uncharacterized protein LOC100180559</fullName>
    </submittedName>
</protein>
<accession>A0A6F9DHS8</accession>
<feature type="region of interest" description="Disordered" evidence="7">
    <location>
        <begin position="452"/>
        <end position="475"/>
    </location>
</feature>
<evidence type="ECO:0000256" key="5">
    <source>
        <dbReference type="ARBA" id="ARBA00022900"/>
    </source>
</evidence>
<feature type="domain" description="EMI" evidence="11">
    <location>
        <begin position="89"/>
        <end position="162"/>
    </location>
</feature>
<dbReference type="FunFam" id="4.10.410.10:FF:000020">
    <property type="entry name" value="Collagen, type VI, alpha 3"/>
    <property type="match status" value="1"/>
</dbReference>
<keyword evidence="3" id="KW-0646">Protease inhibitor</keyword>
<feature type="domain" description="BPTI/Kunitz inhibitor" evidence="10">
    <location>
        <begin position="598"/>
        <end position="648"/>
    </location>
</feature>
<evidence type="ECO:0000256" key="8">
    <source>
        <dbReference type="SAM" id="SignalP"/>
    </source>
</evidence>
<dbReference type="Gene3D" id="4.10.410.10">
    <property type="entry name" value="Pancreatic trypsin inhibitor Kunitz domain"/>
    <property type="match status" value="4"/>
</dbReference>
<dbReference type="PROSITE" id="PS51041">
    <property type="entry name" value="EMI"/>
    <property type="match status" value="1"/>
</dbReference>
<keyword evidence="6" id="KW-1015">Disulfide bond</keyword>
<dbReference type="PROSITE" id="PS50279">
    <property type="entry name" value="BPTI_KUNITZ_2"/>
    <property type="match status" value="4"/>
</dbReference>
<dbReference type="Pfam" id="PF00093">
    <property type="entry name" value="VWC"/>
    <property type="match status" value="1"/>
</dbReference>
<evidence type="ECO:0000256" key="1">
    <source>
        <dbReference type="ARBA" id="ARBA00004613"/>
    </source>
</evidence>
<dbReference type="Gene3D" id="2.10.70.10">
    <property type="entry name" value="Complement Module, domain 1"/>
    <property type="match status" value="1"/>
</dbReference>
<feature type="compositionally biased region" description="Low complexity" evidence="7">
    <location>
        <begin position="370"/>
        <end position="385"/>
    </location>
</feature>
<dbReference type="Pfam" id="PF07546">
    <property type="entry name" value="EMI"/>
    <property type="match status" value="1"/>
</dbReference>
<evidence type="ECO:0000256" key="2">
    <source>
        <dbReference type="ARBA" id="ARBA00022525"/>
    </source>
</evidence>
<evidence type="ECO:0000256" key="6">
    <source>
        <dbReference type="ARBA" id="ARBA00023157"/>
    </source>
</evidence>
<dbReference type="InterPro" id="IPR002223">
    <property type="entry name" value="Kunitz_BPTI"/>
</dbReference>
<feature type="compositionally biased region" description="Polar residues" evidence="7">
    <location>
        <begin position="952"/>
        <end position="965"/>
    </location>
</feature>
<reference evidence="12" key="1">
    <citation type="submission" date="2020-04" db="EMBL/GenBank/DDBJ databases">
        <authorList>
            <person name="Neveu A P."/>
        </authorList>
    </citation>
    <scope>NUCLEOTIDE SEQUENCE</scope>
    <source>
        <tissue evidence="12">Whole embryo</tissue>
    </source>
</reference>
<dbReference type="CDD" id="cd00109">
    <property type="entry name" value="Kunitz-type"/>
    <property type="match status" value="2"/>
</dbReference>
<feature type="domain" description="BPTI/Kunitz inhibitor" evidence="10">
    <location>
        <begin position="526"/>
        <end position="576"/>
    </location>
</feature>
<feature type="domain" description="BPTI/Kunitz inhibitor" evidence="10">
    <location>
        <begin position="753"/>
        <end position="803"/>
    </location>
</feature>
<sequence>MNFSRTTCMLVFATLLVAANIDSAFSAKRTRRQARRNNRYSSYGSYSTSLYTRRRSKSGNNRASTSTSPNLELVPRTADKRTIYTGRYCAYPTTKLVPQRYVNGSQTYLKRVVSHCPWSALYCNPKVSYVIAKRRKYAMRMQELSTDEWRCCPGFSGENCENVCYNCSKVEQLNQRIDDLSQQVINIQAAGRRLGSEGALVSVSVPPAGPVGPQGPVGLRGPKGEPGVNGSDGAHGLMGPPGVPGMKGHKGEIGGIGKHGFPGMNGLPGPQGLMGEPGPPGEAGLRGMKGDIGGIGPKGEPGIAGTPGNDGVDGNPGEKGEKGMTGLAGPKGEPGTPVNISGVAGERGPAGLQGPPGPPGSPGVCDCSRTAETNNTESTTNGSNTCISNGQVYAEGDLWKVANCEECLCLDGETICFEILCPSLNSCKYKYKPEGYCCEVCCAHQIESEDKEGSAESGDEDDGSSETVVTTTATTTTSLDEYDDYTYVGYEGYDNEPSSSRFRRSFDPLGCPVIVRVAPTGSETVCLLPRDSGPCRGRFPKYHFNQHTQACELFTYGGCEGNANNFETPAQCQQMCDPEYPPQTTPIESERRNLPYKCRFPRREGPCKALMPRFYYDSAEDRCKLFNYGGCQGNANRFHTPWGCRDTCGGGEPVYETPNKVTKNLPARCLLPKKKGPCKGSLQHFYYNPETDKCQIFVYGGCQGNANNFEEAEECVSVCGGVPSIVYPPRNRAASGLTSSGSADGAPGPNLKCSLPLQEGPCKAGLYRYFFDQRTNLCSVFVYGGCRGNDNNFETGEECKKACGGDGFNFTITLESDLQGQDLSEILPHIESRPETTIGPPGAKGEKGARGARGPRGRPGTGKRGPRGPRGPPGRKSKENKEATLGAALSPAEFLEMKNTIASLQSRIVFLEHQFLNNLMPPDDHSGGEIEEVVVPDLINHGFNSDLPGLFSNDNTSSPVETPTTDFVGVENDETPGGQ</sequence>
<comment type="subcellular location">
    <subcellularLocation>
        <location evidence="1">Secreted</location>
    </subcellularLocation>
</comment>
<feature type="region of interest" description="Disordered" evidence="7">
    <location>
        <begin position="830"/>
        <end position="882"/>
    </location>
</feature>
<dbReference type="Pfam" id="PF01391">
    <property type="entry name" value="Collagen"/>
    <property type="match status" value="1"/>
</dbReference>
<dbReference type="InterPro" id="IPR036880">
    <property type="entry name" value="Kunitz_BPTI_sf"/>
</dbReference>
<feature type="compositionally biased region" description="Low complexity" evidence="7">
    <location>
        <begin position="465"/>
        <end position="475"/>
    </location>
</feature>
<feature type="signal peptide" evidence="8">
    <location>
        <begin position="1"/>
        <end position="18"/>
    </location>
</feature>
<feature type="domain" description="VWFC" evidence="9">
    <location>
        <begin position="384"/>
        <end position="442"/>
    </location>
</feature>
<keyword evidence="4 8" id="KW-0732">Signal</keyword>
<dbReference type="InterPro" id="IPR001007">
    <property type="entry name" value="VWF_dom"/>
</dbReference>
<keyword evidence="5" id="KW-0722">Serine protease inhibitor</keyword>
<dbReference type="InterPro" id="IPR050098">
    <property type="entry name" value="TFPI/VKTCI-like"/>
</dbReference>
<evidence type="ECO:0000256" key="4">
    <source>
        <dbReference type="ARBA" id="ARBA00022729"/>
    </source>
</evidence>
<feature type="region of interest" description="Disordered" evidence="7">
    <location>
        <begin position="300"/>
        <end position="387"/>
    </location>
</feature>
<dbReference type="Pfam" id="PF00014">
    <property type="entry name" value="Kunitz_BPTI"/>
    <property type="match status" value="4"/>
</dbReference>
<dbReference type="PROSITE" id="PS50184">
    <property type="entry name" value="VWFC_2"/>
    <property type="match status" value="1"/>
</dbReference>
<dbReference type="InterPro" id="IPR008160">
    <property type="entry name" value="Collagen"/>
</dbReference>
<dbReference type="SMART" id="SM00214">
    <property type="entry name" value="VWC"/>
    <property type="match status" value="1"/>
</dbReference>
<dbReference type="SUPFAM" id="SSF57362">
    <property type="entry name" value="BPTI-like"/>
    <property type="match status" value="4"/>
</dbReference>
<dbReference type="InterPro" id="IPR011489">
    <property type="entry name" value="EMI_domain"/>
</dbReference>
<feature type="domain" description="BPTI/Kunitz inhibitor" evidence="10">
    <location>
        <begin position="669"/>
        <end position="719"/>
    </location>
</feature>
<feature type="region of interest" description="Disordered" evidence="7">
    <location>
        <begin position="950"/>
        <end position="979"/>
    </location>
</feature>
<feature type="compositionally biased region" description="Polar residues" evidence="7">
    <location>
        <begin position="58"/>
        <end position="70"/>
    </location>
</feature>
<dbReference type="GO" id="GO:0004867">
    <property type="term" value="F:serine-type endopeptidase inhibitor activity"/>
    <property type="evidence" value="ECO:0007669"/>
    <property type="project" value="UniProtKB-KW"/>
</dbReference>
<dbReference type="SUPFAM" id="SSF57603">
    <property type="entry name" value="FnI-like domain"/>
    <property type="match status" value="1"/>
</dbReference>
<name>A0A6F9DHS8_9ASCI</name>
<dbReference type="PANTHER" id="PTHR10083:SF381">
    <property type="entry name" value="BPTI_KUNITZ INHIBITOR DOMAIN-CONTAINING PROTEIN"/>
    <property type="match status" value="1"/>
</dbReference>
<evidence type="ECO:0000313" key="12">
    <source>
        <dbReference type="EMBL" id="CAB3262578.1"/>
    </source>
</evidence>
<evidence type="ECO:0000259" key="11">
    <source>
        <dbReference type="PROSITE" id="PS51041"/>
    </source>
</evidence>
<dbReference type="GO" id="GO:0005615">
    <property type="term" value="C:extracellular space"/>
    <property type="evidence" value="ECO:0007669"/>
    <property type="project" value="TreeGrafter"/>
</dbReference>
<proteinExistence type="evidence at transcript level"/>